<accession>A0A8I0G6D4</accession>
<dbReference type="InterPro" id="IPR003395">
    <property type="entry name" value="RecF/RecN/SMC_N"/>
</dbReference>
<dbReference type="GO" id="GO:0043590">
    <property type="term" value="C:bacterial nucleoid"/>
    <property type="evidence" value="ECO:0007669"/>
    <property type="project" value="TreeGrafter"/>
</dbReference>
<dbReference type="Proteomes" id="UP000627538">
    <property type="component" value="Unassembled WGS sequence"/>
</dbReference>
<comment type="caution">
    <text evidence="11">The sequence shown here is derived from an EMBL/GenBank/DDBJ whole genome shotgun (WGS) entry which is preliminary data.</text>
</comment>
<comment type="similarity">
    <text evidence="2 9">Belongs to the RecN family.</text>
</comment>
<dbReference type="PIRSF" id="PIRSF003128">
    <property type="entry name" value="RecN"/>
    <property type="match status" value="1"/>
</dbReference>
<gene>
    <name evidence="11" type="primary">recN</name>
    <name evidence="11" type="ORF">H8R10_00030</name>
</gene>
<evidence type="ECO:0000256" key="4">
    <source>
        <dbReference type="ARBA" id="ARBA00022741"/>
    </source>
</evidence>
<evidence type="ECO:0000256" key="6">
    <source>
        <dbReference type="ARBA" id="ARBA00022840"/>
    </source>
</evidence>
<evidence type="ECO:0000256" key="9">
    <source>
        <dbReference type="PIRNR" id="PIRNR003128"/>
    </source>
</evidence>
<evidence type="ECO:0000259" key="10">
    <source>
        <dbReference type="Pfam" id="PF02463"/>
    </source>
</evidence>
<comment type="function">
    <text evidence="1 9">May be involved in recombinational repair of damaged DNA.</text>
</comment>
<dbReference type="Gene3D" id="3.40.50.300">
    <property type="entry name" value="P-loop containing nucleotide triphosphate hydrolases"/>
    <property type="match status" value="2"/>
</dbReference>
<sequence length="558" mass="58870">MIEDIDIRNLGVIEHAHLRPGPGLTVLTGETGAGKTMVLTSIGLLMGKKADTGHVRHGEDVCGVDGVFTEPAGGPAHEVVASAGGYTDDDEVILGRTVPRQGRSRAVAGGRSVPAGILAEVGAHLVTVHGQTDQLALRSAGEQRRLLDDAGDAEHARLVQTYRQAWRDWSAAREAAEQARASEADREREMAALQAGLDVLHDLDPAPGEDDVLVGEIDRLANVEDLRIAATTAHAALSDPGDMGADCLSVLGEAQRGLERVSDLDAELGEYAASLRSSALVLQDVATSLASYLDDLSADPRLLEAKQQRLADLRRGLAPYATDVSDFLEWGTRARERVAQLADPDHSVEAYDQAERDARERLETVAAELTQSRRAIASELVDDVTDELASLAMTGAGFVIEVAPGNLTAAGGDEVNFGLTDPEGRVRPLGSGASGGELSRIMLALEAALIDRRDPVGRPTLIFDEVDAGIGGATASAVGSRLARLAERYQVIVVTHLAQVAAYASTHLVVTRTGTTTSLRDVTGDERVGEIARMLSGETDSDVARAHAAELLSSRVMA</sequence>
<evidence type="ECO:0000256" key="5">
    <source>
        <dbReference type="ARBA" id="ARBA00022763"/>
    </source>
</evidence>
<evidence type="ECO:0000256" key="2">
    <source>
        <dbReference type="ARBA" id="ARBA00009441"/>
    </source>
</evidence>
<feature type="domain" description="RecF/RecN/SMC N-terminal" evidence="10">
    <location>
        <begin position="2"/>
        <end position="512"/>
    </location>
</feature>
<dbReference type="Pfam" id="PF02463">
    <property type="entry name" value="SMC_N"/>
    <property type="match status" value="1"/>
</dbReference>
<reference evidence="11 12" key="1">
    <citation type="submission" date="2020-08" db="EMBL/GenBank/DDBJ databases">
        <title>Winkia gen. nov., sp. nov., isolated from faeces of the Anser albifrons in China.</title>
        <authorList>
            <person name="Liu Q."/>
        </authorList>
    </citation>
    <scope>NUCLEOTIDE SEQUENCE [LARGE SCALE GENOMIC DNA]</scope>
    <source>
        <strain evidence="11 12">C62</strain>
    </source>
</reference>
<dbReference type="SUPFAM" id="SSF52540">
    <property type="entry name" value="P-loop containing nucleoside triphosphate hydrolases"/>
    <property type="match status" value="1"/>
</dbReference>
<keyword evidence="12" id="KW-1185">Reference proteome</keyword>
<protein>
    <recommendedName>
        <fullName evidence="3 9">DNA repair protein RecN</fullName>
    </recommendedName>
    <alternativeName>
        <fullName evidence="8 9">Recombination protein N</fullName>
    </alternativeName>
</protein>
<organism evidence="11 12">
    <name type="scientific">Nanchangia anserum</name>
    <dbReference type="NCBI Taxonomy" id="2692125"/>
    <lineage>
        <taxon>Bacteria</taxon>
        <taxon>Bacillati</taxon>
        <taxon>Actinomycetota</taxon>
        <taxon>Actinomycetes</taxon>
        <taxon>Actinomycetales</taxon>
        <taxon>Actinomycetaceae</taxon>
        <taxon>Nanchangia</taxon>
    </lineage>
</organism>
<keyword evidence="4" id="KW-0547">Nucleotide-binding</keyword>
<keyword evidence="7 9" id="KW-0234">DNA repair</keyword>
<dbReference type="InterPro" id="IPR027417">
    <property type="entry name" value="P-loop_NTPase"/>
</dbReference>
<evidence type="ECO:0000256" key="7">
    <source>
        <dbReference type="ARBA" id="ARBA00023204"/>
    </source>
</evidence>
<dbReference type="PANTHER" id="PTHR11059">
    <property type="entry name" value="DNA REPAIR PROTEIN RECN"/>
    <property type="match status" value="1"/>
</dbReference>
<dbReference type="EMBL" id="JACRUO010000001">
    <property type="protein sequence ID" value="MBD3688635.1"/>
    <property type="molecule type" value="Genomic_DNA"/>
</dbReference>
<evidence type="ECO:0000313" key="11">
    <source>
        <dbReference type="EMBL" id="MBD3688635.1"/>
    </source>
</evidence>
<evidence type="ECO:0000256" key="3">
    <source>
        <dbReference type="ARBA" id="ARBA00021315"/>
    </source>
</evidence>
<evidence type="ECO:0000256" key="8">
    <source>
        <dbReference type="ARBA" id="ARBA00033408"/>
    </source>
</evidence>
<dbReference type="GO" id="GO:0009432">
    <property type="term" value="P:SOS response"/>
    <property type="evidence" value="ECO:0007669"/>
    <property type="project" value="TreeGrafter"/>
</dbReference>
<dbReference type="CDD" id="cd03241">
    <property type="entry name" value="ABC_RecN"/>
    <property type="match status" value="1"/>
</dbReference>
<dbReference type="GO" id="GO:0006310">
    <property type="term" value="P:DNA recombination"/>
    <property type="evidence" value="ECO:0007669"/>
    <property type="project" value="InterPro"/>
</dbReference>
<keyword evidence="6" id="KW-0067">ATP-binding</keyword>
<dbReference type="GO" id="GO:0006281">
    <property type="term" value="P:DNA repair"/>
    <property type="evidence" value="ECO:0007669"/>
    <property type="project" value="UniProtKB-KW"/>
</dbReference>
<dbReference type="RefSeq" id="WP_191070750.1">
    <property type="nucleotide sequence ID" value="NZ_CP060506.1"/>
</dbReference>
<dbReference type="NCBIfam" id="TIGR00634">
    <property type="entry name" value="recN"/>
    <property type="match status" value="1"/>
</dbReference>
<name>A0A8I0G6D4_9ACTO</name>
<evidence type="ECO:0000313" key="12">
    <source>
        <dbReference type="Proteomes" id="UP000627538"/>
    </source>
</evidence>
<dbReference type="AlphaFoldDB" id="A0A8I0G6D4"/>
<evidence type="ECO:0000256" key="1">
    <source>
        <dbReference type="ARBA" id="ARBA00003618"/>
    </source>
</evidence>
<dbReference type="GO" id="GO:0005524">
    <property type="term" value="F:ATP binding"/>
    <property type="evidence" value="ECO:0007669"/>
    <property type="project" value="UniProtKB-KW"/>
</dbReference>
<proteinExistence type="inferred from homology"/>
<keyword evidence="5 9" id="KW-0227">DNA damage</keyword>
<dbReference type="InterPro" id="IPR004604">
    <property type="entry name" value="DNA_recomb/repair_RecN"/>
</dbReference>
<dbReference type="PANTHER" id="PTHR11059:SF0">
    <property type="entry name" value="DNA REPAIR PROTEIN RECN"/>
    <property type="match status" value="1"/>
</dbReference>